<name>A0A7Y9FFX3_9CELL</name>
<dbReference type="GO" id="GO:0016787">
    <property type="term" value="F:hydrolase activity"/>
    <property type="evidence" value="ECO:0007669"/>
    <property type="project" value="UniProtKB-KW"/>
</dbReference>
<evidence type="ECO:0000313" key="3">
    <source>
        <dbReference type="EMBL" id="GIG32535.1"/>
    </source>
</evidence>
<dbReference type="InterPro" id="IPR029058">
    <property type="entry name" value="AB_hydrolase_fold"/>
</dbReference>
<evidence type="ECO:0000313" key="6">
    <source>
        <dbReference type="Proteomes" id="UP000618382"/>
    </source>
</evidence>
<dbReference type="Proteomes" id="UP000577956">
    <property type="component" value="Unassembled WGS sequence"/>
</dbReference>
<keyword evidence="1" id="KW-0378">Hydrolase</keyword>
<reference evidence="3 6" key="2">
    <citation type="submission" date="2021-01" db="EMBL/GenBank/DDBJ databases">
        <title>Whole genome shotgun sequence of Cellulomonas oligotrophica NBRC 109435.</title>
        <authorList>
            <person name="Komaki H."/>
            <person name="Tamura T."/>
        </authorList>
    </citation>
    <scope>NUCLEOTIDE SEQUENCE [LARGE SCALE GENOMIC DNA]</scope>
    <source>
        <strain evidence="3 6">NBRC 109435</strain>
    </source>
</reference>
<organism evidence="4 5">
    <name type="scientific">Cellulomonas oligotrophica</name>
    <dbReference type="NCBI Taxonomy" id="931536"/>
    <lineage>
        <taxon>Bacteria</taxon>
        <taxon>Bacillati</taxon>
        <taxon>Actinomycetota</taxon>
        <taxon>Actinomycetes</taxon>
        <taxon>Micrococcales</taxon>
        <taxon>Cellulomonadaceae</taxon>
        <taxon>Cellulomonas</taxon>
    </lineage>
</organism>
<evidence type="ECO:0000313" key="5">
    <source>
        <dbReference type="Proteomes" id="UP000577956"/>
    </source>
</evidence>
<dbReference type="EMBL" id="JACCBK010000001">
    <property type="protein sequence ID" value="NYD86575.1"/>
    <property type="molecule type" value="Genomic_DNA"/>
</dbReference>
<dbReference type="PANTHER" id="PTHR48081">
    <property type="entry name" value="AB HYDROLASE SUPERFAMILY PROTEIN C4A8.06C"/>
    <property type="match status" value="1"/>
</dbReference>
<keyword evidence="6" id="KW-1185">Reference proteome</keyword>
<sequence>MTGSEQPPRAQRLRATDLHPQLRRTFRLVPNPPVRRRWTLALMQAGGSSRRPPRVLHGVGHRYVDLADGRGAGVHVFTPAGARTRAAVLWVHGGGMVVGSAAQDHARCVALARDLDVVVVSAEYRLAPGHPYPAPLDDVHAAWTWVLAHADEIGVDPARVAVGGQSAGGGLAAGLVLRVHDEGGPQPAAQWLFCPMLDDRTAADRSHDAVRHYVWNNASNRAGWSAYLGGPPGGDDVPAYAAPARRTDLSGLPPAWVGVGDVDLFHDEDADYARRLSDAGVPCVLDVVPGGPHALESLAADAPVSREYRTRAEDWLAARLGVARPSGEAAAPVA</sequence>
<dbReference type="Proteomes" id="UP000618382">
    <property type="component" value="Unassembled WGS sequence"/>
</dbReference>
<dbReference type="RefSeq" id="WP_239072855.1">
    <property type="nucleotide sequence ID" value="NZ_BAABFI010000001.1"/>
</dbReference>
<dbReference type="Gene3D" id="3.40.50.1820">
    <property type="entry name" value="alpha/beta hydrolase"/>
    <property type="match status" value="1"/>
</dbReference>
<proteinExistence type="predicted"/>
<evidence type="ECO:0000256" key="1">
    <source>
        <dbReference type="ARBA" id="ARBA00022801"/>
    </source>
</evidence>
<dbReference type="InterPro" id="IPR050300">
    <property type="entry name" value="GDXG_lipolytic_enzyme"/>
</dbReference>
<dbReference type="AlphaFoldDB" id="A0A7Y9FFX3"/>
<evidence type="ECO:0000313" key="4">
    <source>
        <dbReference type="EMBL" id="NYD86575.1"/>
    </source>
</evidence>
<evidence type="ECO:0000259" key="2">
    <source>
        <dbReference type="Pfam" id="PF07859"/>
    </source>
</evidence>
<dbReference type="Pfam" id="PF07859">
    <property type="entry name" value="Abhydrolase_3"/>
    <property type="match status" value="1"/>
</dbReference>
<accession>A0A7Y9FFX3</accession>
<protein>
    <submittedName>
        <fullName evidence="3 4">Esterase</fullName>
    </submittedName>
</protein>
<dbReference type="SUPFAM" id="SSF53474">
    <property type="entry name" value="alpha/beta-Hydrolases"/>
    <property type="match status" value="1"/>
</dbReference>
<dbReference type="EMBL" id="BONN01000004">
    <property type="protein sequence ID" value="GIG32535.1"/>
    <property type="molecule type" value="Genomic_DNA"/>
</dbReference>
<comment type="caution">
    <text evidence="4">The sequence shown here is derived from an EMBL/GenBank/DDBJ whole genome shotgun (WGS) entry which is preliminary data.</text>
</comment>
<gene>
    <name evidence="4" type="ORF">BKA21_002124</name>
    <name evidence="3" type="ORF">Col01nite_16940</name>
</gene>
<dbReference type="PANTHER" id="PTHR48081:SF8">
    <property type="entry name" value="ALPHA_BETA HYDROLASE FOLD-3 DOMAIN-CONTAINING PROTEIN-RELATED"/>
    <property type="match status" value="1"/>
</dbReference>
<reference evidence="4 5" key="1">
    <citation type="submission" date="2020-07" db="EMBL/GenBank/DDBJ databases">
        <title>Sequencing the genomes of 1000 actinobacteria strains.</title>
        <authorList>
            <person name="Klenk H.-P."/>
        </authorList>
    </citation>
    <scope>NUCLEOTIDE SEQUENCE [LARGE SCALE GENOMIC DNA]</scope>
    <source>
        <strain evidence="4 5">DSM 24482</strain>
    </source>
</reference>
<dbReference type="InterPro" id="IPR013094">
    <property type="entry name" value="AB_hydrolase_3"/>
</dbReference>
<feature type="domain" description="Alpha/beta hydrolase fold-3" evidence="2">
    <location>
        <begin position="88"/>
        <end position="295"/>
    </location>
</feature>